<dbReference type="InterPro" id="IPR004680">
    <property type="entry name" value="Cit_transptr-like_dom"/>
</dbReference>
<organism evidence="9">
    <name type="scientific">Stephanoeca diplocostata</name>
    <dbReference type="NCBI Taxonomy" id="81535"/>
    <lineage>
        <taxon>Eukaryota</taxon>
        <taxon>Choanoflagellata</taxon>
        <taxon>Acanthoecida</taxon>
        <taxon>Stephanoecidae</taxon>
        <taxon>Stephanoeca</taxon>
    </lineage>
</organism>
<dbReference type="CDD" id="cd01116">
    <property type="entry name" value="P_permease"/>
    <property type="match status" value="1"/>
</dbReference>
<evidence type="ECO:0000256" key="5">
    <source>
        <dbReference type="ARBA" id="ARBA00023136"/>
    </source>
</evidence>
<feature type="domain" description="Citrate transporter-like" evidence="8">
    <location>
        <begin position="284"/>
        <end position="712"/>
    </location>
</feature>
<keyword evidence="2" id="KW-0813">Transport</keyword>
<comment type="subcellular location">
    <subcellularLocation>
        <location evidence="1">Membrane</location>
        <topology evidence="1">Multi-pass membrane protein</topology>
    </subcellularLocation>
</comment>
<feature type="transmembrane region" description="Helical" evidence="7">
    <location>
        <begin position="332"/>
        <end position="352"/>
    </location>
</feature>
<feature type="compositionally biased region" description="Basic and acidic residues" evidence="6">
    <location>
        <begin position="55"/>
        <end position="69"/>
    </location>
</feature>
<feature type="transmembrane region" description="Helical" evidence="7">
    <location>
        <begin position="658"/>
        <end position="676"/>
    </location>
</feature>
<evidence type="ECO:0000256" key="1">
    <source>
        <dbReference type="ARBA" id="ARBA00004141"/>
    </source>
</evidence>
<dbReference type="GO" id="GO:0016020">
    <property type="term" value="C:membrane"/>
    <property type="evidence" value="ECO:0007669"/>
    <property type="project" value="UniProtKB-SubCell"/>
</dbReference>
<sequence length="776" mass="86032">MPHEEKIALLSESSTLHMSTPRSGTTTASDFDSRTFDTPSDCQETKLSTVSSTKPSDHDHHSVPFSSEDGKYPDDSYLYVGPEPTDSYERMSFMDKFIHDTKMLAKRVWGRKLRTVFLFFMLIIPAIAFALEEEQGGSGHGGEASSEMLIPVVQGQLTANQFVNISSNFEYRYAEVSATYNTDGDLIMPNLTVQLSDCEREPTFIEDWRLEGNPRPGLGSTFTHVFKGCVDSDCFQLKGCKFSVTMDDSEEVFDPVAISFQFHGVSTLVDYEVLFGGLILAFVYFLIITELIHRTLAAMLGSFITLGVLSALNKRPALSVIVGWIDFETVMLLFGMMIIVGVLAETGVFEYAAVKAYKYSRGQVWPLLTMLISFSAVVSAFLDNVTTILLLTPVTIRMCNVIGLDPTPILLAEVVFSNIGGTATAVGDPPNVIIVSSKWSEVPGEDDIEFTELTVHLFCGIFFVVIACYFQLRFMYRNTIFNNPDSPRVAELKREIAIWQRTLKKQPSTTRQEKEFCAKLMSYIEERQVLIKEALSSDQESWAETVREMELDAQIKNFDLFYNTVLVLVVVILLFFLHSIPSIHLDLGWIAVLGALALLLISGIQNIEELMMKVEWATLLFFGALFILMEGLGELGLISAIGDATSNMIRGFDPDTRLAWSIVLVLWVSAIASSFIDNIPFTAAMIPVIKTIASDPDVGIPLRPLVWSLAFGACLGGNGTLIGASANVVMAGLAEQEGISITFNRFFKLGFPIMLVSTFVAMLYLLLCHVAFSWGH</sequence>
<feature type="transmembrane region" description="Helical" evidence="7">
    <location>
        <begin position="113"/>
        <end position="131"/>
    </location>
</feature>
<keyword evidence="5 7" id="KW-0472">Membrane</keyword>
<reference evidence="9" key="1">
    <citation type="journal article" date="2016" name="Mol. Biol. Evol.">
        <title>The Evolution of Silicon Transport in Eukaryotes.</title>
        <authorList>
            <person name="Marron A.O."/>
            <person name="Ratcliffe S."/>
            <person name="Wheeler G.L."/>
            <person name="Goldstein R.E."/>
            <person name="King N."/>
            <person name="Not F."/>
            <person name="de Vargas C."/>
            <person name="Richter D.J."/>
        </authorList>
    </citation>
    <scope>NUCLEOTIDE SEQUENCE</scope>
    <source>
        <strain evidence="9">ATCC PRA-392</strain>
    </source>
</reference>
<feature type="transmembrane region" description="Helical" evidence="7">
    <location>
        <begin position="749"/>
        <end position="772"/>
    </location>
</feature>
<dbReference type="InterPro" id="IPR051475">
    <property type="entry name" value="Diverse_Ion_Transporter"/>
</dbReference>
<feature type="transmembrane region" description="Helical" evidence="7">
    <location>
        <begin position="364"/>
        <end position="382"/>
    </location>
</feature>
<evidence type="ECO:0000259" key="8">
    <source>
        <dbReference type="Pfam" id="PF03600"/>
    </source>
</evidence>
<evidence type="ECO:0000313" key="9">
    <source>
        <dbReference type="EMBL" id="AOW69308.1"/>
    </source>
</evidence>
<feature type="transmembrane region" description="Helical" evidence="7">
    <location>
        <begin position="295"/>
        <end position="312"/>
    </location>
</feature>
<feature type="transmembrane region" description="Helical" evidence="7">
    <location>
        <begin position="560"/>
        <end position="581"/>
    </location>
</feature>
<feature type="transmembrane region" description="Helical" evidence="7">
    <location>
        <begin position="616"/>
        <end position="638"/>
    </location>
</feature>
<dbReference type="PANTHER" id="PTHR43568:SF1">
    <property type="entry name" value="P PROTEIN"/>
    <property type="match status" value="1"/>
</dbReference>
<accession>A0A1D8RAI4</accession>
<feature type="compositionally biased region" description="Polar residues" evidence="6">
    <location>
        <begin position="11"/>
        <end position="54"/>
    </location>
</feature>
<evidence type="ECO:0000256" key="3">
    <source>
        <dbReference type="ARBA" id="ARBA00022692"/>
    </source>
</evidence>
<keyword evidence="4 7" id="KW-1133">Transmembrane helix</keyword>
<feature type="transmembrane region" description="Helical" evidence="7">
    <location>
        <begin position="587"/>
        <end position="604"/>
    </location>
</feature>
<dbReference type="Pfam" id="PF03600">
    <property type="entry name" value="CitMHS"/>
    <property type="match status" value="1"/>
</dbReference>
<evidence type="ECO:0000256" key="7">
    <source>
        <dbReference type="SAM" id="Phobius"/>
    </source>
</evidence>
<feature type="region of interest" description="Disordered" evidence="6">
    <location>
        <begin position="1"/>
        <end position="69"/>
    </location>
</feature>
<feature type="transmembrane region" description="Helical" evidence="7">
    <location>
        <begin position="453"/>
        <end position="472"/>
    </location>
</feature>
<protein>
    <submittedName>
        <fullName evidence="9">Pink-eyed dilution-like 2</fullName>
    </submittedName>
</protein>
<proteinExistence type="evidence at transcript level"/>
<dbReference type="EMBL" id="KU821781">
    <property type="protein sequence ID" value="AOW69308.1"/>
    <property type="molecule type" value="mRNA"/>
</dbReference>
<dbReference type="PANTHER" id="PTHR43568">
    <property type="entry name" value="P PROTEIN"/>
    <property type="match status" value="1"/>
</dbReference>
<evidence type="ECO:0000256" key="2">
    <source>
        <dbReference type="ARBA" id="ARBA00022448"/>
    </source>
</evidence>
<evidence type="ECO:0000256" key="6">
    <source>
        <dbReference type="SAM" id="MobiDB-lite"/>
    </source>
</evidence>
<dbReference type="AlphaFoldDB" id="A0A1D8RAI4"/>
<keyword evidence="3 7" id="KW-0812">Transmembrane</keyword>
<feature type="transmembrane region" description="Helical" evidence="7">
    <location>
        <begin position="271"/>
        <end position="288"/>
    </location>
</feature>
<evidence type="ECO:0000256" key="4">
    <source>
        <dbReference type="ARBA" id="ARBA00022989"/>
    </source>
</evidence>
<name>A0A1D8RAI4_9EUKA</name>
<dbReference type="GO" id="GO:0055085">
    <property type="term" value="P:transmembrane transport"/>
    <property type="evidence" value="ECO:0007669"/>
    <property type="project" value="InterPro"/>
</dbReference>